<feature type="coiled-coil region" evidence="8">
    <location>
        <begin position="1375"/>
        <end position="1423"/>
    </location>
</feature>
<evidence type="ECO:0000256" key="7">
    <source>
        <dbReference type="ARBA" id="ARBA00023242"/>
    </source>
</evidence>
<feature type="region of interest" description="Disordered" evidence="9">
    <location>
        <begin position="831"/>
        <end position="852"/>
    </location>
</feature>
<dbReference type="InterPro" id="IPR027417">
    <property type="entry name" value="P-loop_NTPase"/>
</dbReference>
<feature type="compositionally biased region" description="Basic and acidic residues" evidence="9">
    <location>
        <begin position="831"/>
        <end position="840"/>
    </location>
</feature>
<feature type="non-terminal residue" evidence="11">
    <location>
        <position position="1"/>
    </location>
</feature>
<organism evidence="11 12">
    <name type="scientific">Acipenser ruthenus</name>
    <name type="common">Sterlet sturgeon</name>
    <dbReference type="NCBI Taxonomy" id="7906"/>
    <lineage>
        <taxon>Eukaryota</taxon>
        <taxon>Metazoa</taxon>
        <taxon>Chordata</taxon>
        <taxon>Craniata</taxon>
        <taxon>Vertebrata</taxon>
        <taxon>Euteleostomi</taxon>
        <taxon>Actinopterygii</taxon>
        <taxon>Chondrostei</taxon>
        <taxon>Acipenseriformes</taxon>
        <taxon>Acipenseridae</taxon>
        <taxon>Acipenser</taxon>
    </lineage>
</organism>
<comment type="similarity">
    <text evidence="3">Belongs to the TRAFAC class dynamin-like GTPase superfamily. Very large inducible GTPase (VLIG) family.</text>
</comment>
<keyword evidence="6" id="KW-0342">GTP-binding</keyword>
<keyword evidence="12" id="KW-1185">Reference proteome</keyword>
<evidence type="ECO:0000256" key="1">
    <source>
        <dbReference type="ARBA" id="ARBA00004123"/>
    </source>
</evidence>
<comment type="caution">
    <text evidence="11">The sequence shown here is derived from an EMBL/GenBank/DDBJ whole genome shotgun (WGS) entry which is preliminary data.</text>
</comment>
<sequence>QEELKKKLADVGIDPHVWLPKLREELNITRAQALQHVGFKDYQKLEQCCKQEWEKKALKKLFNIQKRQNQSKQLQDERLEVFKKRQEEARLALKELQQMQENGRNRNDAIVKEKEQQLQLALQVPKEYWVRSGVPLKDLIESMHKLLDVADCSVLKRDNISDKEVLKYASGGLALEGVYNTNQLEDILVKREPLLGIPESFSFSGSDQIPVFKQQEVSSHEAESTFRKAMEKIGLSIMSSAKVGYWGFGLETNTAITTTSESEKTHQSDSAHSFICTTNYNYIPLASCFFGKDQLLLSHSALTELINIETVVDLTSESEKNKIFKQRSNEFFNRFGTHANQGPLQFGGIFWWKASSEGFSAHEMNEVKTLTSEALSTYVGASYSGPVFSCSAGVGVTHSKSAGSVSQDRRETLQRNIQLSVSKTGGPAEADSLLPWKAGLIASNKTWCVIDRGLQIVPVWDIILCNHRKDFKDAVKLANSLAAAYEMITKQKAILCGEKLNPLEVEAKAVLQGIQMWDVSNAEQHLMKLIEFKRKLTDEKKDFIAWTNIFLSNLHLQGFLTQIVSKHTSSPCDKTVQIRSLMRCLLEDYIYDVSTENFPNRSSIMKWIYQSNKEQHIDVYVSGFPQLANILNQAQNDIQEASFARNSSEEDKHAAKVKGTRTITYSLYTLRKSLTETQETEAELLLLSISTAIGYSEKDNTFNHLLGWAEIDFLLNKLQGAHDKYSSLRNESVSRAQAFLISTGLTVAADYTEVSSNEKKQRLAFMKAHLKETLSEEISKLIDNHVELISGWEKLEEDLNSIANGTYRAMENVEKQETTSAKDLEDICKTKTQPESRPKADPSNQSERSIPLQNKKISGLLKRLGLQDYYPKKMTTPDILVIDKSSLEECQPSTEQELSFLFLQKLLMLDYRARDMFCTVKSHANQTLRSVPNVTGKMKVADFFSKSNTGIPVNTEGEPEHIHPMDIQMAIFHCADSFLWQYISTKLSFCQYALPCLVPNPFTSQIEFPSWSFVQLKKSWKCSGKSGQQSKTGKSKSHSLYEAELPTVSFIRFGRSSSSKSQILNALMNAQKHHTFFHRHCKGSSATGLLMDGVVEISWYFPGGKDDDVFDDCVAFTNLHGDARQHEKQLEFLFKAATINVVLLTDVDLNEKGNAILQELLNSPKPLICLCADREVISEEQHGTKVKIGAKSRNEADLVEDLVTTVKHLLGTSKHTSSIKTCTGIARKLGFLIDEDNEHCKEGKSLAEALLAPLRNEKLSVIKEKYLPLQGDLWHKWCKKNKELTHLQIKGIISIEQHKSNIEQDQNSLRKIQYSRAFPLNNVIETFLSNLKSKSDATKMFFLKWMEMFLHDLTSDHLTVLDETQHIKWSEMQKLKQKGKNIESFRKELEGLSNERNASAFSLEHLLREIGQIYEALESLSNKNDLRFSLPEIAADLMISGYPVELMDGDASHVPLKWISAVLDKVIEKLGDKRVFVLSVLGIQSTGKSTLLNAMFGLQFAVSAGRCTRGAFMQLVKVKEDLSLQKSFDYVLVVDTEGLRTLELGKSTLNHDNELATFVIGLGNLTLINIFGESPSDMQDVLQIAVQAFLRMKQVKLSPSCMFVHQNVGEITAGEKNMEGKRRLLEKLDDMTYTAAKQEVCEVTCFSDVIGFDVNTHIHYFAHLWEGNPPMAPPNPSYSENVQKLKWVLLSSVSQQNTLKISEFKTRIQDLWRALLAENFVFSFKNTLEIAAYRKLEVKYGEWTWKLRSHMLDIENKLNNRIENGKLESVERTYLESEMQKEYKAVTQEMECYFSEDSDREILIQWKIKIEQKLADIKQEIIGETKRKFDELVRLRKSCWDLDEKKSKYEDELLKRSKGLALRLKAKDLDEKRLEREFQALWIDWVYEVSSDMPPVKKTDVIIEKEQILIERLANESVNLRMERGSNQSLRSALDFSEYILMKKEPIIKKLNPFAARTTKEEANQLTIKLTQDIIHSITESIKEKERASVDYSPSFIHEIINNIVKEIQDFQSKEKRFVFNNDYKTDLCLMLCDQAAQSFQKMHDAFQKANDPRTYLTSKKEGYFSIFRTFCRGATSTTVLADFVGNKLKEAIRQAVYKKTSKDIAGEMRADNPAFNSNRSNLENHILASLADEDNFDKFMKYIHFPKQHFEEFISQSVDRYCWSGENPRILQVFRENLDSFNSSVFCTISKSTKVVQDKNGDVPMWLDEFCSELKDDLQFARSDLKSVEYQDIKDINFLKEAMATVLENVVADLRKDFSMKSSTNKEASRTKTQEILFKQLCGCWEQCPFCSAMCTNTISGHDGDHSVTFHRPQGISGVKWHKTDNLITDICSSLVGSDCRLLVSEDNIIPFKNYREAGPRHAKWNITPDSSSQLYWKWFVCHFQTNLEEKYSMKFNGLGEIPDQWKTITKTAAIESLQ</sequence>
<dbReference type="SUPFAM" id="SSF52540">
    <property type="entry name" value="P-loop containing nucleoside triphosphate hydrolases"/>
    <property type="match status" value="1"/>
</dbReference>
<dbReference type="EMBL" id="SCEB01007744">
    <property type="protein sequence ID" value="RXM91801.1"/>
    <property type="molecule type" value="Genomic_DNA"/>
</dbReference>
<reference evidence="11 12" key="1">
    <citation type="submission" date="2019-01" db="EMBL/GenBank/DDBJ databases">
        <title>Draft Genome and Complete Hox-Cluster Characterization of the Sterlet Sturgeon (Acipenser ruthenus).</title>
        <authorList>
            <person name="Wei Q."/>
        </authorList>
    </citation>
    <scope>NUCLEOTIDE SEQUENCE [LARGE SCALE GENOMIC DNA]</scope>
    <source>
        <strain evidence="11">WHYD16114868_AA</strain>
        <tissue evidence="11">Blood</tissue>
    </source>
</reference>
<dbReference type="GO" id="GO:0005634">
    <property type="term" value="C:nucleus"/>
    <property type="evidence" value="ECO:0007669"/>
    <property type="project" value="UniProtKB-SubCell"/>
</dbReference>
<evidence type="ECO:0000256" key="5">
    <source>
        <dbReference type="ARBA" id="ARBA00022741"/>
    </source>
</evidence>
<dbReference type="PROSITE" id="PS51717">
    <property type="entry name" value="G_VLIG"/>
    <property type="match status" value="1"/>
</dbReference>
<dbReference type="InterPro" id="IPR058641">
    <property type="entry name" value="GVIN1_dom"/>
</dbReference>
<dbReference type="Pfam" id="PF25496">
    <property type="entry name" value="URGCP"/>
    <property type="match status" value="1"/>
</dbReference>
<dbReference type="Pfam" id="PF25974">
    <property type="entry name" value="URGCP_9th"/>
    <property type="match status" value="1"/>
</dbReference>
<proteinExistence type="inferred from homology"/>
<keyword evidence="5" id="KW-0547">Nucleotide-binding</keyword>
<keyword evidence="8" id="KW-0175">Coiled coil</keyword>
<feature type="compositionally biased region" description="Polar residues" evidence="9">
    <location>
        <begin position="842"/>
        <end position="852"/>
    </location>
</feature>
<evidence type="ECO:0000259" key="10">
    <source>
        <dbReference type="PROSITE" id="PS51717"/>
    </source>
</evidence>
<dbReference type="Proteomes" id="UP000289886">
    <property type="component" value="Unassembled WGS sequence"/>
</dbReference>
<evidence type="ECO:0000256" key="8">
    <source>
        <dbReference type="SAM" id="Coils"/>
    </source>
</evidence>
<evidence type="ECO:0000256" key="2">
    <source>
        <dbReference type="ARBA" id="ARBA00004496"/>
    </source>
</evidence>
<evidence type="ECO:0000256" key="3">
    <source>
        <dbReference type="ARBA" id="ARBA00006828"/>
    </source>
</evidence>
<comment type="subcellular location">
    <subcellularLocation>
        <location evidence="2">Cytoplasm</location>
    </subcellularLocation>
    <subcellularLocation>
        <location evidence="1">Nucleus</location>
    </subcellularLocation>
</comment>
<dbReference type="PANTHER" id="PTHR22796">
    <property type="entry name" value="URG4-RELATED"/>
    <property type="match status" value="1"/>
</dbReference>
<dbReference type="Gene3D" id="3.40.50.300">
    <property type="entry name" value="P-loop containing nucleotide triphosphate hydrolases"/>
    <property type="match status" value="1"/>
</dbReference>
<dbReference type="InterPro" id="IPR057365">
    <property type="entry name" value="URGCP"/>
</dbReference>
<feature type="domain" description="VLIG-type G" evidence="10">
    <location>
        <begin position="1472"/>
        <end position="1716"/>
    </location>
</feature>
<evidence type="ECO:0000256" key="9">
    <source>
        <dbReference type="SAM" id="MobiDB-lite"/>
    </source>
</evidence>
<dbReference type="GO" id="GO:0005525">
    <property type="term" value="F:GTP binding"/>
    <property type="evidence" value="ECO:0007669"/>
    <property type="project" value="UniProtKB-KW"/>
</dbReference>
<evidence type="ECO:0000313" key="12">
    <source>
        <dbReference type="Proteomes" id="UP000289886"/>
    </source>
</evidence>
<dbReference type="GO" id="GO:0005737">
    <property type="term" value="C:cytoplasm"/>
    <property type="evidence" value="ECO:0007669"/>
    <property type="project" value="UniProtKB-SubCell"/>
</dbReference>
<dbReference type="Pfam" id="PF25683">
    <property type="entry name" value="URGCP_GTPase"/>
    <property type="match status" value="1"/>
</dbReference>
<dbReference type="PANTHER" id="PTHR22796:SF6">
    <property type="entry name" value="INTERFERON-INDUCED VERY LARGE GTPASE 1-RELATED"/>
    <property type="match status" value="1"/>
</dbReference>
<keyword evidence="4" id="KW-0963">Cytoplasm</keyword>
<evidence type="ECO:0000256" key="4">
    <source>
        <dbReference type="ARBA" id="ARBA00022490"/>
    </source>
</evidence>
<gene>
    <name evidence="11" type="ORF">EOD39_20804</name>
</gene>
<dbReference type="InterPro" id="IPR030383">
    <property type="entry name" value="G_VLIG_dom"/>
</dbReference>
<evidence type="ECO:0000313" key="11">
    <source>
        <dbReference type="EMBL" id="RXM91801.1"/>
    </source>
</evidence>
<keyword evidence="7" id="KW-0539">Nucleus</keyword>
<accession>A0A444UUF3</accession>
<name>A0A444UUF3_ACIRT</name>
<protein>
    <submittedName>
        <fullName evidence="11">Interferon-induced very large GTPase 1</fullName>
    </submittedName>
</protein>
<evidence type="ECO:0000256" key="6">
    <source>
        <dbReference type="ARBA" id="ARBA00023134"/>
    </source>
</evidence>